<dbReference type="Pfam" id="PF02515">
    <property type="entry name" value="CoA_transf_3"/>
    <property type="match status" value="1"/>
</dbReference>
<name>A0AA41QYQ9_9BACT</name>
<dbReference type="InterPro" id="IPR003673">
    <property type="entry name" value="CoA-Trfase_fam_III"/>
</dbReference>
<evidence type="ECO:0000313" key="2">
    <source>
        <dbReference type="Proteomes" id="UP001165427"/>
    </source>
</evidence>
<dbReference type="GO" id="GO:0016740">
    <property type="term" value="F:transferase activity"/>
    <property type="evidence" value="ECO:0007669"/>
    <property type="project" value="UniProtKB-KW"/>
</dbReference>
<comment type="caution">
    <text evidence="1">The sequence shown here is derived from an EMBL/GenBank/DDBJ whole genome shotgun (WGS) entry which is preliminary data.</text>
</comment>
<keyword evidence="2" id="KW-1185">Reference proteome</keyword>
<dbReference type="PANTHER" id="PTHR48228:SF5">
    <property type="entry name" value="ALPHA-METHYLACYL-COA RACEMASE"/>
    <property type="match status" value="1"/>
</dbReference>
<keyword evidence="1" id="KW-0808">Transferase</keyword>
<dbReference type="RefSeq" id="WP_246902838.1">
    <property type="nucleotide sequence ID" value="NZ_JALJRB010000002.1"/>
</dbReference>
<dbReference type="PANTHER" id="PTHR48228">
    <property type="entry name" value="SUCCINYL-COA--D-CITRAMALATE COA-TRANSFERASE"/>
    <property type="match status" value="1"/>
</dbReference>
<dbReference type="SUPFAM" id="SSF89796">
    <property type="entry name" value="CoA-transferase family III (CaiB/BaiF)"/>
    <property type="match status" value="1"/>
</dbReference>
<dbReference type="AlphaFoldDB" id="A0AA41QYQ9"/>
<protein>
    <submittedName>
        <fullName evidence="1">CoA transferase</fullName>
    </submittedName>
</protein>
<reference evidence="1" key="1">
    <citation type="submission" date="2022-04" db="EMBL/GenBank/DDBJ databases">
        <title>Desulfatitalea alkaliphila sp. nov., a novel anaerobic sulfate-reducing bacterium isolated from terrestrial mud volcano, Taman Peninsula, Russia.</title>
        <authorList>
            <person name="Khomyakova M.A."/>
            <person name="Merkel A.Y."/>
            <person name="Slobodkin A.I."/>
        </authorList>
    </citation>
    <scope>NUCLEOTIDE SEQUENCE</scope>
    <source>
        <strain evidence="1">M08but</strain>
    </source>
</reference>
<dbReference type="InterPro" id="IPR023606">
    <property type="entry name" value="CoA-Trfase_III_dom_1_sf"/>
</dbReference>
<sequence>MNANALPSPGALDGVTVLDLSRLLPGPYCSMILADHGAAVIAIEDKRQYAADGLFLPTVQRNKRHMTLDLKTDAGKEIFMRMARGADVIIEGFRPGVAARLGVDYDSVRQVKPDIIYCAITGYGQTGPCRDQVGHDVNYLARAGALDLMGDPDRPPSIPGIQIADIAAGGMNGAIGILLALYARNRTGRGQYIDIAMTDGMLAMLPVAHFWHGFSGQAPRRGDHLLGHRYACYNTYATADDRAVAVGALENRFWRRLCEAMDMAQYADLQFDEARRAEIIDAFRRAFRRHPLSHWETVLGGQQICVSAVHTLEQALCDPLFRKREMVAQIETPEDPGETHLGVPIKLSVTPGTLRTPSARFGQHTTKILAEYGYSETQIRQLQAQKVV</sequence>
<dbReference type="Gene3D" id="3.40.50.10540">
    <property type="entry name" value="Crotonobetainyl-coa:carnitine coa-transferase, domain 1"/>
    <property type="match status" value="1"/>
</dbReference>
<organism evidence="1 2">
    <name type="scientific">Desulfatitalea alkaliphila</name>
    <dbReference type="NCBI Taxonomy" id="2929485"/>
    <lineage>
        <taxon>Bacteria</taxon>
        <taxon>Pseudomonadati</taxon>
        <taxon>Thermodesulfobacteriota</taxon>
        <taxon>Desulfobacteria</taxon>
        <taxon>Desulfobacterales</taxon>
        <taxon>Desulfosarcinaceae</taxon>
        <taxon>Desulfatitalea</taxon>
    </lineage>
</organism>
<dbReference type="InterPro" id="IPR050509">
    <property type="entry name" value="CoA-transferase_III"/>
</dbReference>
<dbReference type="EMBL" id="JALJRB010000002">
    <property type="protein sequence ID" value="MCJ8499487.1"/>
    <property type="molecule type" value="Genomic_DNA"/>
</dbReference>
<gene>
    <name evidence="1" type="ORF">MRX98_02785</name>
</gene>
<accession>A0AA41QYQ9</accession>
<evidence type="ECO:0000313" key="1">
    <source>
        <dbReference type="EMBL" id="MCJ8499487.1"/>
    </source>
</evidence>
<dbReference type="InterPro" id="IPR044855">
    <property type="entry name" value="CoA-Trfase_III_dom3_sf"/>
</dbReference>
<proteinExistence type="predicted"/>
<dbReference type="Proteomes" id="UP001165427">
    <property type="component" value="Unassembled WGS sequence"/>
</dbReference>
<dbReference type="Gene3D" id="3.30.1540.10">
    <property type="entry name" value="formyl-coa transferase, domain 3"/>
    <property type="match status" value="1"/>
</dbReference>